<accession>A0A0H5RBE7</accession>
<name>A0A0H5RBE7_9EUKA</name>
<evidence type="ECO:0000256" key="2">
    <source>
        <dbReference type="SAM" id="MobiDB-lite"/>
    </source>
</evidence>
<dbReference type="SUPFAM" id="SSF82185">
    <property type="entry name" value="Histone H3 K4-specific methyltransferase SET7/9 N-terminal domain"/>
    <property type="match status" value="3"/>
</dbReference>
<protein>
    <recommendedName>
        <fullName evidence="3">SAM domain-containing protein</fullName>
    </recommendedName>
</protein>
<dbReference type="PROSITE" id="PS50105">
    <property type="entry name" value="SAM_DOMAIN"/>
    <property type="match status" value="1"/>
</dbReference>
<sequence>MANKSIEPLFDIPWRLNGPVPEPIAQILHDRATSSAALLAKRCSRARPRPISVFDCQKCMDDDLSVQIISKWDLPPPPFLNKSRRKERSKHDVDLSDFNAVNRLPTAQESVDPVYGIYIWPDGDYYQGWWKLGQRHGRGVLTCRSGDTYTGEWKEGMYDGLGKYRWASGREYHGYYKEGMRHGSGTLRQGMANYQGKWLMGERHGFGVQIYQDLSRYEGAWDHDRPGGGHGVIQYSNGDEYLGGWVGGKPHGQGHLKRSQWHYVGQWSAGRRHGKGRLIWKNENRYEGQWKDDKQDGDGESVFVAQTIIVEDGVKYRFHQGDRHVGRYRSGSRSGPGTYYHHDGRVYDASWTSDCRKKHVKYRPEYGGRSKKLIPDKCRCRAHLWSIATVAEFIRTFSPNGDVFADGVIRHAITGQRLLQLQTQDLYDLLNVTSSDTRKRMAEAIRLLAIEDDEESYRNNNIRLVAEISAYDPEFITAKSLLLAHMGQHKPIQKVQVNKIYKVVAKHFDDAFDAYGKALSSRSDRGQVEKACRIGFYTTSCDYIDHACVEGIYPISHPNNPADYEKDRWYGDPKLGVYISRTCTRALTHLIPELSGDLLDDHQTSDRQLSTSRSAIPEPDPVGVPGNNAADTDPAMPSRVLHVVMVECFPGEEYRRPV</sequence>
<keyword evidence="1" id="KW-0677">Repeat</keyword>
<dbReference type="EMBL" id="HACM01010906">
    <property type="protein sequence ID" value="CRZ11348.1"/>
    <property type="molecule type" value="Transcribed_RNA"/>
</dbReference>
<evidence type="ECO:0000259" key="3">
    <source>
        <dbReference type="PROSITE" id="PS50105"/>
    </source>
</evidence>
<reference evidence="4" key="1">
    <citation type="submission" date="2015-04" db="EMBL/GenBank/DDBJ databases">
        <title>The genome sequence of the plant pathogenic Rhizarian Plasmodiophora brassicae reveals insights in its biotrophic life cycle and the origin of chitin synthesis.</title>
        <authorList>
            <person name="Schwelm A."/>
            <person name="Fogelqvist J."/>
            <person name="Knaust A."/>
            <person name="Julke S."/>
            <person name="Lilja T."/>
            <person name="Dhandapani V."/>
            <person name="Bonilla-Rosso G."/>
            <person name="Karlsson M."/>
            <person name="Shevchenko A."/>
            <person name="Choi S.R."/>
            <person name="Kim H.G."/>
            <person name="Park J.Y."/>
            <person name="Lim Y.P."/>
            <person name="Ludwig-Muller J."/>
            <person name="Dixelius C."/>
        </authorList>
    </citation>
    <scope>NUCLEOTIDE SEQUENCE</scope>
    <source>
        <tissue evidence="4">Potato root galls</tissue>
    </source>
</reference>
<proteinExistence type="predicted"/>
<feature type="domain" description="SAM" evidence="3">
    <location>
        <begin position="385"/>
        <end position="451"/>
    </location>
</feature>
<dbReference type="PANTHER" id="PTHR43215:SF14">
    <property type="entry name" value="RADIAL SPOKE HEAD 1 HOMOLOG"/>
    <property type="match status" value="1"/>
</dbReference>
<dbReference type="Gene3D" id="2.20.110.10">
    <property type="entry name" value="Histone H3 K4-specific methyltransferase SET7/9 N-terminal domain"/>
    <property type="match status" value="4"/>
</dbReference>
<dbReference type="SMART" id="SM00698">
    <property type="entry name" value="MORN"/>
    <property type="match status" value="9"/>
</dbReference>
<feature type="region of interest" description="Disordered" evidence="2">
    <location>
        <begin position="599"/>
        <end position="634"/>
    </location>
</feature>
<evidence type="ECO:0000256" key="1">
    <source>
        <dbReference type="ARBA" id="ARBA00022737"/>
    </source>
</evidence>
<dbReference type="InterPro" id="IPR003409">
    <property type="entry name" value="MORN"/>
</dbReference>
<dbReference type="AlphaFoldDB" id="A0A0H5RBE7"/>
<dbReference type="InterPro" id="IPR013761">
    <property type="entry name" value="SAM/pointed_sf"/>
</dbReference>
<dbReference type="PANTHER" id="PTHR43215">
    <property type="entry name" value="RADIAL SPOKE HEAD 1 HOMOLOG"/>
    <property type="match status" value="1"/>
</dbReference>
<dbReference type="Pfam" id="PF00536">
    <property type="entry name" value="SAM_1"/>
    <property type="match status" value="1"/>
</dbReference>
<organism evidence="4">
    <name type="scientific">Spongospora subterranea</name>
    <dbReference type="NCBI Taxonomy" id="70186"/>
    <lineage>
        <taxon>Eukaryota</taxon>
        <taxon>Sar</taxon>
        <taxon>Rhizaria</taxon>
        <taxon>Endomyxa</taxon>
        <taxon>Phytomyxea</taxon>
        <taxon>Plasmodiophorida</taxon>
        <taxon>Plasmodiophoridae</taxon>
        <taxon>Spongospora</taxon>
    </lineage>
</organism>
<dbReference type="Pfam" id="PF02493">
    <property type="entry name" value="MORN"/>
    <property type="match status" value="9"/>
</dbReference>
<dbReference type="SUPFAM" id="SSF47769">
    <property type="entry name" value="SAM/Pointed domain"/>
    <property type="match status" value="1"/>
</dbReference>
<dbReference type="InterPro" id="IPR001660">
    <property type="entry name" value="SAM"/>
</dbReference>
<dbReference type="Gene3D" id="1.10.150.50">
    <property type="entry name" value="Transcription Factor, Ets-1"/>
    <property type="match status" value="1"/>
</dbReference>
<evidence type="ECO:0000313" key="4">
    <source>
        <dbReference type="EMBL" id="CRZ11348.1"/>
    </source>
</evidence>